<dbReference type="SMART" id="SM00342">
    <property type="entry name" value="HTH_ARAC"/>
    <property type="match status" value="1"/>
</dbReference>
<proteinExistence type="predicted"/>
<protein>
    <submittedName>
        <fullName evidence="5">DNA-binding domain-containing protein, AraC-type</fullName>
    </submittedName>
</protein>
<keyword evidence="3" id="KW-0804">Transcription</keyword>
<gene>
    <name evidence="5" type="ORF">B193_2963</name>
</gene>
<organism evidence="5 6">
    <name type="scientific">Solidesulfovibrio magneticus str. Maddingley MBC34</name>
    <dbReference type="NCBI Taxonomy" id="1206767"/>
    <lineage>
        <taxon>Bacteria</taxon>
        <taxon>Pseudomonadati</taxon>
        <taxon>Thermodesulfobacteriota</taxon>
        <taxon>Desulfovibrionia</taxon>
        <taxon>Desulfovibrionales</taxon>
        <taxon>Desulfovibrionaceae</taxon>
        <taxon>Solidesulfovibrio</taxon>
    </lineage>
</organism>
<dbReference type="PATRIC" id="fig|1206767.3.peg.2914"/>
<dbReference type="InterPro" id="IPR018062">
    <property type="entry name" value="HTH_AraC-typ_CS"/>
</dbReference>
<dbReference type="PROSITE" id="PS00041">
    <property type="entry name" value="HTH_ARAC_FAMILY_1"/>
    <property type="match status" value="1"/>
</dbReference>
<dbReference type="GO" id="GO:0005829">
    <property type="term" value="C:cytosol"/>
    <property type="evidence" value="ECO:0007669"/>
    <property type="project" value="TreeGrafter"/>
</dbReference>
<dbReference type="Proteomes" id="UP000006272">
    <property type="component" value="Unassembled WGS sequence"/>
</dbReference>
<dbReference type="PANTHER" id="PTHR47894">
    <property type="entry name" value="HTH-TYPE TRANSCRIPTIONAL REGULATOR GADX"/>
    <property type="match status" value="1"/>
</dbReference>
<comment type="caution">
    <text evidence="5">The sequence shown here is derived from an EMBL/GenBank/DDBJ whole genome shotgun (WGS) entry which is preliminary data.</text>
</comment>
<evidence type="ECO:0000313" key="6">
    <source>
        <dbReference type="Proteomes" id="UP000006272"/>
    </source>
</evidence>
<evidence type="ECO:0000256" key="3">
    <source>
        <dbReference type="ARBA" id="ARBA00023163"/>
    </source>
</evidence>
<dbReference type="Pfam" id="PF12833">
    <property type="entry name" value="HTH_18"/>
    <property type="match status" value="1"/>
</dbReference>
<accession>K6FIC2</accession>
<dbReference type="GO" id="GO:0003700">
    <property type="term" value="F:DNA-binding transcription factor activity"/>
    <property type="evidence" value="ECO:0007669"/>
    <property type="project" value="InterPro"/>
</dbReference>
<keyword evidence="1" id="KW-0805">Transcription regulation</keyword>
<dbReference type="AlphaFoldDB" id="K6FIC2"/>
<dbReference type="Gene3D" id="1.10.10.60">
    <property type="entry name" value="Homeodomain-like"/>
    <property type="match status" value="1"/>
</dbReference>
<dbReference type="EMBL" id="ALAO01000257">
    <property type="protein sequence ID" value="EKO38357.1"/>
    <property type="molecule type" value="Genomic_DNA"/>
</dbReference>
<dbReference type="InterPro" id="IPR009057">
    <property type="entry name" value="Homeodomain-like_sf"/>
</dbReference>
<evidence type="ECO:0000313" key="5">
    <source>
        <dbReference type="EMBL" id="EKO38357.1"/>
    </source>
</evidence>
<dbReference type="GO" id="GO:0000976">
    <property type="term" value="F:transcription cis-regulatory region binding"/>
    <property type="evidence" value="ECO:0007669"/>
    <property type="project" value="TreeGrafter"/>
</dbReference>
<evidence type="ECO:0000256" key="2">
    <source>
        <dbReference type="ARBA" id="ARBA00023125"/>
    </source>
</evidence>
<name>K6FIC2_9BACT</name>
<evidence type="ECO:0000259" key="4">
    <source>
        <dbReference type="PROSITE" id="PS01124"/>
    </source>
</evidence>
<evidence type="ECO:0000256" key="1">
    <source>
        <dbReference type="ARBA" id="ARBA00023015"/>
    </source>
</evidence>
<reference evidence="5 6" key="1">
    <citation type="submission" date="2012-07" db="EMBL/GenBank/DDBJ databases">
        <title>Draft genome sequence of Desulfovibrio magneticus str. Maddingley MBC34 obtained from a metagenomic sequence of a methanogenic enrichment isolated from coal-seam formation water in Victoria, Australia.</title>
        <authorList>
            <person name="Greenfield P."/>
            <person name="Hendry P."/>
            <person name="Li D."/>
            <person name="Rosewarne C.P."/>
            <person name="Tran-Dinh N."/>
            <person name="Elbourne L.D.H."/>
            <person name="Paulsen I.T."/>
            <person name="Midgley D.J."/>
        </authorList>
    </citation>
    <scope>NUCLEOTIDE SEQUENCE [LARGE SCALE GENOMIC DNA]</scope>
    <source>
        <strain evidence="6">Maddingley MBC34</strain>
    </source>
</reference>
<dbReference type="PANTHER" id="PTHR47894:SF4">
    <property type="entry name" value="HTH-TYPE TRANSCRIPTIONAL REGULATOR GADX"/>
    <property type="match status" value="1"/>
</dbReference>
<sequence>MRSLQSRPPAPGADNQQRLGAALLGRLRPLAADLAPARQKPGLFSHAPQLFSYCCFRAERIARVRVPEPLIGVILRGEKEFWSGEDSRRYGPGTVFVFPAGPAFDVVNRPEARSGLYESLLVAPPRELCRDAGAPPPLAKAATLDLRVELGEELVEALAHAALGLRPSALAGELRLRRLAEVLLLLRDDPAARPLFAVSLGERVAWIIRSAPDHPWTAGEIGQRLHMGCSTLRRKLAVEGTPLREILAGVRMDLARRLLVSGDGNVSDAASAAGYASRSHFARRYRSVHGLTPRQHRAG</sequence>
<dbReference type="PROSITE" id="PS01124">
    <property type="entry name" value="HTH_ARAC_FAMILY_2"/>
    <property type="match status" value="1"/>
</dbReference>
<dbReference type="SUPFAM" id="SSF46689">
    <property type="entry name" value="Homeodomain-like"/>
    <property type="match status" value="1"/>
</dbReference>
<keyword evidence="2 5" id="KW-0238">DNA-binding</keyword>
<feature type="domain" description="HTH araC/xylS-type" evidence="4">
    <location>
        <begin position="202"/>
        <end position="299"/>
    </location>
</feature>
<dbReference type="InterPro" id="IPR018060">
    <property type="entry name" value="HTH_AraC"/>
</dbReference>